<evidence type="ECO:0000256" key="1">
    <source>
        <dbReference type="SAM" id="MobiDB-lite"/>
    </source>
</evidence>
<accession>A0AAW1LAD2</accession>
<evidence type="ECO:0000313" key="2">
    <source>
        <dbReference type="EMBL" id="KAK9730866.1"/>
    </source>
</evidence>
<dbReference type="EMBL" id="JASPKY010000141">
    <property type="protein sequence ID" value="KAK9730866.1"/>
    <property type="molecule type" value="Genomic_DNA"/>
</dbReference>
<feature type="region of interest" description="Disordered" evidence="1">
    <location>
        <begin position="97"/>
        <end position="118"/>
    </location>
</feature>
<name>A0AAW1LAD2_POPJA</name>
<protein>
    <submittedName>
        <fullName evidence="2">Uncharacterized protein</fullName>
    </submittedName>
</protein>
<gene>
    <name evidence="2" type="ORF">QE152_g14219</name>
</gene>
<keyword evidence="3" id="KW-1185">Reference proteome</keyword>
<comment type="caution">
    <text evidence="2">The sequence shown here is derived from an EMBL/GenBank/DDBJ whole genome shotgun (WGS) entry which is preliminary data.</text>
</comment>
<proteinExistence type="predicted"/>
<dbReference type="Proteomes" id="UP001458880">
    <property type="component" value="Unassembled WGS sequence"/>
</dbReference>
<organism evidence="2 3">
    <name type="scientific">Popillia japonica</name>
    <name type="common">Japanese beetle</name>
    <dbReference type="NCBI Taxonomy" id="7064"/>
    <lineage>
        <taxon>Eukaryota</taxon>
        <taxon>Metazoa</taxon>
        <taxon>Ecdysozoa</taxon>
        <taxon>Arthropoda</taxon>
        <taxon>Hexapoda</taxon>
        <taxon>Insecta</taxon>
        <taxon>Pterygota</taxon>
        <taxon>Neoptera</taxon>
        <taxon>Endopterygota</taxon>
        <taxon>Coleoptera</taxon>
        <taxon>Polyphaga</taxon>
        <taxon>Scarabaeiformia</taxon>
        <taxon>Scarabaeidae</taxon>
        <taxon>Rutelinae</taxon>
        <taxon>Popillia</taxon>
    </lineage>
</organism>
<reference evidence="2 3" key="1">
    <citation type="journal article" date="2024" name="BMC Genomics">
        <title>De novo assembly and annotation of Popillia japonica's genome with initial clues to its potential as an invasive pest.</title>
        <authorList>
            <person name="Cucini C."/>
            <person name="Boschi S."/>
            <person name="Funari R."/>
            <person name="Cardaioli E."/>
            <person name="Iannotti N."/>
            <person name="Marturano G."/>
            <person name="Paoli F."/>
            <person name="Bruttini M."/>
            <person name="Carapelli A."/>
            <person name="Frati F."/>
            <person name="Nardi F."/>
        </authorList>
    </citation>
    <scope>NUCLEOTIDE SEQUENCE [LARGE SCALE GENOMIC DNA]</scope>
    <source>
        <strain evidence="2">DMR45628</strain>
    </source>
</reference>
<evidence type="ECO:0000313" key="3">
    <source>
        <dbReference type="Proteomes" id="UP001458880"/>
    </source>
</evidence>
<sequence length="118" mass="14245">MLHTLVYAGAYTVIKLNKQKVPVEEQRENRPKLNIPSWERRLMNKINKLRKRPKLNIPSWERRLMNKINKLRKSIGVLTQAIRDNPSQKVKHAERRIIEQHKNEKYNKREEVRTPTDE</sequence>
<dbReference type="AlphaFoldDB" id="A0AAW1LAD2"/>